<protein>
    <recommendedName>
        <fullName evidence="10">Flagellar protein FliL</fullName>
    </recommendedName>
</protein>
<feature type="transmembrane region" description="Helical" evidence="10">
    <location>
        <begin position="56"/>
        <end position="77"/>
    </location>
</feature>
<keyword evidence="11" id="KW-0966">Cell projection</keyword>
<keyword evidence="7 10" id="KW-0283">Flagellar rotation</keyword>
<reference evidence="11 12" key="1">
    <citation type="journal article" date="2017" name="Nat. Commun.">
        <title>In situ click chemistry generation of cyclooxygenase-2 inhibitors.</title>
        <authorList>
            <person name="Bhardwaj A."/>
            <person name="Kaur J."/>
            <person name="Wuest M."/>
            <person name="Wuest F."/>
        </authorList>
    </citation>
    <scope>NUCLEOTIDE SEQUENCE [LARGE SCALE GENOMIC DNA]</scope>
    <source>
        <strain evidence="11">S2_012_000_R3_94</strain>
    </source>
</reference>
<evidence type="ECO:0000256" key="6">
    <source>
        <dbReference type="ARBA" id="ARBA00022692"/>
    </source>
</evidence>
<keyword evidence="6 10" id="KW-0812">Transmembrane</keyword>
<evidence type="ECO:0000256" key="10">
    <source>
        <dbReference type="RuleBase" id="RU364125"/>
    </source>
</evidence>
<evidence type="ECO:0000256" key="4">
    <source>
        <dbReference type="ARBA" id="ARBA00022475"/>
    </source>
</evidence>
<keyword evidence="11" id="KW-0282">Flagellum</keyword>
<comment type="subcellular location">
    <subcellularLocation>
        <location evidence="10">Cell inner membrane</location>
    </subcellularLocation>
    <subcellularLocation>
        <location evidence="2">Cell membrane</location>
        <topology evidence="2">Single-pass membrane protein</topology>
    </subcellularLocation>
</comment>
<dbReference type="GO" id="GO:0071973">
    <property type="term" value="P:bacterial-type flagellum-dependent cell motility"/>
    <property type="evidence" value="ECO:0007669"/>
    <property type="project" value="InterPro"/>
</dbReference>
<keyword evidence="10" id="KW-0997">Cell inner membrane</keyword>
<dbReference type="GO" id="GO:0006935">
    <property type="term" value="P:chemotaxis"/>
    <property type="evidence" value="ECO:0007669"/>
    <property type="project" value="UniProtKB-KW"/>
</dbReference>
<evidence type="ECO:0000256" key="8">
    <source>
        <dbReference type="ARBA" id="ARBA00022989"/>
    </source>
</evidence>
<evidence type="ECO:0000256" key="7">
    <source>
        <dbReference type="ARBA" id="ARBA00022779"/>
    </source>
</evidence>
<sequence>MCAPSILGFGDPPSDTVAVNYWLVRQCYSDFSKKENQMSDAVAAEPPPRARGRSRLLFAGALVVAAFAGFAGSYLGYVTPAAWLSKDSASGTHAPVPGYVDVPRIMLPLAGGGRQLVLSVKMETTADQMAGIEHQMPRILDSFNGFLSNIDPAAFDRRGVLEIVRAELQARVDILLGEARAGNVLITEFAIQ</sequence>
<evidence type="ECO:0000313" key="12">
    <source>
        <dbReference type="Proteomes" id="UP000315344"/>
    </source>
</evidence>
<dbReference type="EMBL" id="VAFL01000007">
    <property type="protein sequence ID" value="TKW66505.1"/>
    <property type="molecule type" value="Genomic_DNA"/>
</dbReference>
<dbReference type="GO" id="GO:0005886">
    <property type="term" value="C:plasma membrane"/>
    <property type="evidence" value="ECO:0007669"/>
    <property type="project" value="UniProtKB-SubCell"/>
</dbReference>
<keyword evidence="4" id="KW-1003">Cell membrane</keyword>
<accession>A0A533I6V9</accession>
<evidence type="ECO:0000256" key="3">
    <source>
        <dbReference type="ARBA" id="ARBA00008281"/>
    </source>
</evidence>
<proteinExistence type="inferred from homology"/>
<keyword evidence="9 10" id="KW-0472">Membrane</keyword>
<keyword evidence="8 10" id="KW-1133">Transmembrane helix</keyword>
<keyword evidence="11" id="KW-0969">Cilium</keyword>
<keyword evidence="5 10" id="KW-0145">Chemotaxis</keyword>
<dbReference type="GO" id="GO:0009425">
    <property type="term" value="C:bacterial-type flagellum basal body"/>
    <property type="evidence" value="ECO:0007669"/>
    <property type="project" value="InterPro"/>
</dbReference>
<dbReference type="Proteomes" id="UP000315344">
    <property type="component" value="Unassembled WGS sequence"/>
</dbReference>
<comment type="function">
    <text evidence="1 10">Controls the rotational direction of flagella during chemotaxis.</text>
</comment>
<evidence type="ECO:0000256" key="1">
    <source>
        <dbReference type="ARBA" id="ARBA00002254"/>
    </source>
</evidence>
<evidence type="ECO:0000256" key="9">
    <source>
        <dbReference type="ARBA" id="ARBA00023136"/>
    </source>
</evidence>
<dbReference type="InterPro" id="IPR005503">
    <property type="entry name" value="FliL"/>
</dbReference>
<evidence type="ECO:0000256" key="2">
    <source>
        <dbReference type="ARBA" id="ARBA00004162"/>
    </source>
</evidence>
<gene>
    <name evidence="11" type="ORF">DI616_11175</name>
</gene>
<comment type="caution">
    <text evidence="11">The sequence shown here is derived from an EMBL/GenBank/DDBJ whole genome shotgun (WGS) entry which is preliminary data.</text>
</comment>
<dbReference type="Pfam" id="PF03748">
    <property type="entry name" value="FliL"/>
    <property type="match status" value="1"/>
</dbReference>
<name>A0A533I6V9_PARDE</name>
<evidence type="ECO:0000256" key="5">
    <source>
        <dbReference type="ARBA" id="ARBA00022500"/>
    </source>
</evidence>
<evidence type="ECO:0000313" key="11">
    <source>
        <dbReference type="EMBL" id="TKW66505.1"/>
    </source>
</evidence>
<organism evidence="11 12">
    <name type="scientific">Paracoccus denitrificans</name>
    <dbReference type="NCBI Taxonomy" id="266"/>
    <lineage>
        <taxon>Bacteria</taxon>
        <taxon>Pseudomonadati</taxon>
        <taxon>Pseudomonadota</taxon>
        <taxon>Alphaproteobacteria</taxon>
        <taxon>Rhodobacterales</taxon>
        <taxon>Paracoccaceae</taxon>
        <taxon>Paracoccus</taxon>
    </lineage>
</organism>
<comment type="similarity">
    <text evidence="3 10">Belongs to the FliL family.</text>
</comment>
<dbReference type="AlphaFoldDB" id="A0A533I6V9"/>